<evidence type="ECO:0000313" key="1">
    <source>
        <dbReference type="EMBL" id="KAI0061048.1"/>
    </source>
</evidence>
<protein>
    <submittedName>
        <fullName evidence="1">Uncharacterized protein</fullName>
    </submittedName>
</protein>
<dbReference type="EMBL" id="MU277215">
    <property type="protein sequence ID" value="KAI0061048.1"/>
    <property type="molecule type" value="Genomic_DNA"/>
</dbReference>
<reference evidence="1" key="1">
    <citation type="submission" date="2021-03" db="EMBL/GenBank/DDBJ databases">
        <authorList>
            <consortium name="DOE Joint Genome Institute"/>
            <person name="Ahrendt S."/>
            <person name="Looney B.P."/>
            <person name="Miyauchi S."/>
            <person name="Morin E."/>
            <person name="Drula E."/>
            <person name="Courty P.E."/>
            <person name="Chicoki N."/>
            <person name="Fauchery L."/>
            <person name="Kohler A."/>
            <person name="Kuo A."/>
            <person name="Labutti K."/>
            <person name="Pangilinan J."/>
            <person name="Lipzen A."/>
            <person name="Riley R."/>
            <person name="Andreopoulos W."/>
            <person name="He G."/>
            <person name="Johnson J."/>
            <person name="Barry K.W."/>
            <person name="Grigoriev I.V."/>
            <person name="Nagy L."/>
            <person name="Hibbett D."/>
            <person name="Henrissat B."/>
            <person name="Matheny P.B."/>
            <person name="Labbe J."/>
            <person name="Martin F."/>
        </authorList>
    </citation>
    <scope>NUCLEOTIDE SEQUENCE</scope>
    <source>
        <strain evidence="1">HHB10654</strain>
    </source>
</reference>
<reference evidence="1" key="2">
    <citation type="journal article" date="2022" name="New Phytol.">
        <title>Evolutionary transition to the ectomycorrhizal habit in the genomes of a hyperdiverse lineage of mushroom-forming fungi.</title>
        <authorList>
            <person name="Looney B."/>
            <person name="Miyauchi S."/>
            <person name="Morin E."/>
            <person name="Drula E."/>
            <person name="Courty P.E."/>
            <person name="Kohler A."/>
            <person name="Kuo A."/>
            <person name="LaButti K."/>
            <person name="Pangilinan J."/>
            <person name="Lipzen A."/>
            <person name="Riley R."/>
            <person name="Andreopoulos W."/>
            <person name="He G."/>
            <person name="Johnson J."/>
            <person name="Nolan M."/>
            <person name="Tritt A."/>
            <person name="Barry K.W."/>
            <person name="Grigoriev I.V."/>
            <person name="Nagy L.G."/>
            <person name="Hibbett D."/>
            <person name="Henrissat B."/>
            <person name="Matheny P.B."/>
            <person name="Labbe J."/>
            <person name="Martin F.M."/>
        </authorList>
    </citation>
    <scope>NUCLEOTIDE SEQUENCE</scope>
    <source>
        <strain evidence="1">HHB10654</strain>
    </source>
</reference>
<evidence type="ECO:0000313" key="2">
    <source>
        <dbReference type="Proteomes" id="UP000814140"/>
    </source>
</evidence>
<dbReference type="Proteomes" id="UP000814140">
    <property type="component" value="Unassembled WGS sequence"/>
</dbReference>
<accession>A0ACB8SX27</accession>
<comment type="caution">
    <text evidence="1">The sequence shown here is derived from an EMBL/GenBank/DDBJ whole genome shotgun (WGS) entry which is preliminary data.</text>
</comment>
<name>A0ACB8SX27_9AGAM</name>
<sequence length="250" mass="28173">MSRLTSKTLARFYCVIFGGCLSWIGLCLPFLANTKLRILSGALLSLKRPRCCLTRDGRLSTSPWEPRGCTRSSSGRNTYPSLSASHIDLVSPTAVLKFRQRMNLPMHCTKASHSLHLGLKLGDLTLYCLPFPQVVSGGHAPRLPRVYPQAIVTLTSPTSELPLVIVRRREYGDVWYGAVMRETALWDHAGRYSQILPSWISKVSRRNRTSWSGSYSSLCSLAWWMRADAAARPWTSCISITARSDRRRNW</sequence>
<organism evidence="1 2">
    <name type="scientific">Artomyces pyxidatus</name>
    <dbReference type="NCBI Taxonomy" id="48021"/>
    <lineage>
        <taxon>Eukaryota</taxon>
        <taxon>Fungi</taxon>
        <taxon>Dikarya</taxon>
        <taxon>Basidiomycota</taxon>
        <taxon>Agaricomycotina</taxon>
        <taxon>Agaricomycetes</taxon>
        <taxon>Russulales</taxon>
        <taxon>Auriscalpiaceae</taxon>
        <taxon>Artomyces</taxon>
    </lineage>
</organism>
<keyword evidence="2" id="KW-1185">Reference proteome</keyword>
<gene>
    <name evidence="1" type="ORF">BV25DRAFT_829520</name>
</gene>
<proteinExistence type="predicted"/>